<sequence>MSEAKGPPLRELFRFARQRSAEHHSLGRRLQAWVVRHTFDRFKISMSMTPQSAVSVELEEFLREQVGLHATDKVNPADRLEDDLHITGDDAADLIEAFVTRFNIKNGDFIFQRYFDEEGYDLFFLLKRRFRKKTLKIEKEPLTVSMLQRAIDLGLWDSQLVRE</sequence>
<proteinExistence type="predicted"/>
<dbReference type="Pfam" id="PF07377">
    <property type="entry name" value="DUF1493"/>
    <property type="match status" value="1"/>
</dbReference>
<keyword evidence="2" id="KW-1185">Reference proteome</keyword>
<evidence type="ECO:0000313" key="2">
    <source>
        <dbReference type="Proteomes" id="UP000510888"/>
    </source>
</evidence>
<dbReference type="Proteomes" id="UP000510888">
    <property type="component" value="Chromosome 1"/>
</dbReference>
<evidence type="ECO:0000313" key="1">
    <source>
        <dbReference type="EMBL" id="BCF89187.1"/>
    </source>
</evidence>
<dbReference type="EMBL" id="AP023174">
    <property type="protein sequence ID" value="BCF89187.1"/>
    <property type="molecule type" value="Genomic_DNA"/>
</dbReference>
<dbReference type="AlphaFoldDB" id="A0A7I8BKD3"/>
<dbReference type="InterPro" id="IPR010862">
    <property type="entry name" value="DUF1493"/>
</dbReference>
<organism evidence="1 2">
    <name type="scientific">Paraburkholderia largidicola</name>
    <dbReference type="NCBI Taxonomy" id="3014751"/>
    <lineage>
        <taxon>Bacteria</taxon>
        <taxon>Pseudomonadati</taxon>
        <taxon>Pseudomonadota</taxon>
        <taxon>Betaproteobacteria</taxon>
        <taxon>Burkholderiales</taxon>
        <taxon>Burkholderiaceae</taxon>
        <taxon>Paraburkholderia</taxon>
    </lineage>
</organism>
<reference evidence="1 2" key="1">
    <citation type="journal article" date="2020" name="Genes (Basel)">
        <title>Genomic Comparison of Insect Gut Symbionts from Divergent Burkholderia Subclades.</title>
        <authorList>
            <person name="Takeshita K."/>
            <person name="Kikuchi Y."/>
        </authorList>
    </citation>
    <scope>NUCLEOTIDE SEQUENCE [LARGE SCALE GENOMIC DNA]</scope>
    <source>
        <strain evidence="1 2">PGU16</strain>
    </source>
</reference>
<gene>
    <name evidence="1" type="ORF">PPGU16_22540</name>
</gene>
<dbReference type="KEGG" id="plad:PPGU16_22540"/>
<protein>
    <submittedName>
        <fullName evidence="1">Uncharacterized protein</fullName>
    </submittedName>
</protein>
<dbReference type="RefSeq" id="WP_243460539.1">
    <property type="nucleotide sequence ID" value="NZ_AP023174.1"/>
</dbReference>
<accession>A0A7I8BKD3</accession>
<name>A0A7I8BKD3_9BURK</name>